<evidence type="ECO:0000259" key="2">
    <source>
        <dbReference type="SMART" id="SM00849"/>
    </source>
</evidence>
<dbReference type="InterPro" id="IPR041516">
    <property type="entry name" value="LACTB2_WH"/>
</dbReference>
<feature type="region of interest" description="Disordered" evidence="1">
    <location>
        <begin position="106"/>
        <end position="138"/>
    </location>
</feature>
<name>Q1QQ61_NITHX</name>
<evidence type="ECO:0000313" key="4">
    <source>
        <dbReference type="Proteomes" id="UP000001953"/>
    </source>
</evidence>
<gene>
    <name evidence="3" type="ordered locus">Nham_0754</name>
</gene>
<dbReference type="Proteomes" id="UP000001953">
    <property type="component" value="Chromosome"/>
</dbReference>
<dbReference type="SMART" id="SM00849">
    <property type="entry name" value="Lactamase_B"/>
    <property type="match status" value="1"/>
</dbReference>
<dbReference type="OrthoDB" id="9788263at2"/>
<sequence length="315" mass="34483">MADTSDNDDVPFNRDFPLKPGVVEEVVPGVRRVLCDNPSPFTFTGTVSYIVGRGKVAIIDPGPDSEVHAKALLDAVRGETVTHIFVTHTHRDHSPNTARIKAATGASVYAEGPHRASRPRFESEKHNPESGADRDFSPDVRLRDGEVVTGGGWALQAVTTPGHTANHMVFAWKDHNILFVGDHVMGWSTSIVAPPDGSMIDYMASLEKLSRRDEQLYFSGHGPEIRDAPRFVRYLARHRKAREASILHRLAKGEADIPTLVRAIYIGLDPRLSGAAGYSVLAHLEDMVARGLVLTDGDPVIGGRYRLDHDDFGSN</sequence>
<keyword evidence="4" id="KW-1185">Reference proteome</keyword>
<dbReference type="EMBL" id="CP000319">
    <property type="protein sequence ID" value="ABE61636.1"/>
    <property type="molecule type" value="Genomic_DNA"/>
</dbReference>
<dbReference type="InterPro" id="IPR036388">
    <property type="entry name" value="WH-like_DNA-bd_sf"/>
</dbReference>
<dbReference type="HOGENOM" id="CLU_048478_2_1_5"/>
<dbReference type="Pfam" id="PF00753">
    <property type="entry name" value="Lactamase_B"/>
    <property type="match status" value="1"/>
</dbReference>
<organism evidence="3 4">
    <name type="scientific">Nitrobacter hamburgensis (strain DSM 10229 / NCIMB 13809 / X14)</name>
    <dbReference type="NCBI Taxonomy" id="323097"/>
    <lineage>
        <taxon>Bacteria</taxon>
        <taxon>Pseudomonadati</taxon>
        <taxon>Pseudomonadota</taxon>
        <taxon>Alphaproteobacteria</taxon>
        <taxon>Hyphomicrobiales</taxon>
        <taxon>Nitrobacteraceae</taxon>
        <taxon>Nitrobacter</taxon>
    </lineage>
</organism>
<dbReference type="SUPFAM" id="SSF56281">
    <property type="entry name" value="Metallo-hydrolase/oxidoreductase"/>
    <property type="match status" value="1"/>
</dbReference>
<dbReference type="RefSeq" id="WP_011509338.1">
    <property type="nucleotide sequence ID" value="NC_007964.1"/>
</dbReference>
<dbReference type="STRING" id="323097.Nham_0754"/>
<dbReference type="Pfam" id="PF17778">
    <property type="entry name" value="WHD_BLACT"/>
    <property type="match status" value="1"/>
</dbReference>
<dbReference type="KEGG" id="nha:Nham_0754"/>
<dbReference type="Gene3D" id="1.10.10.10">
    <property type="entry name" value="Winged helix-like DNA-binding domain superfamily/Winged helix DNA-binding domain"/>
    <property type="match status" value="1"/>
</dbReference>
<feature type="domain" description="Metallo-beta-lactamase" evidence="2">
    <location>
        <begin position="45"/>
        <end position="221"/>
    </location>
</feature>
<dbReference type="PANTHER" id="PTHR23131:SF0">
    <property type="entry name" value="ENDORIBONUCLEASE LACTB2"/>
    <property type="match status" value="1"/>
</dbReference>
<evidence type="ECO:0000313" key="3">
    <source>
        <dbReference type="EMBL" id="ABE61636.1"/>
    </source>
</evidence>
<protein>
    <submittedName>
        <fullName evidence="3">Beta-lactamase-like protein</fullName>
    </submittedName>
</protein>
<dbReference type="Gene3D" id="3.60.15.10">
    <property type="entry name" value="Ribonuclease Z/Hydroxyacylglutathione hydrolase-like"/>
    <property type="match status" value="1"/>
</dbReference>
<evidence type="ECO:0000256" key="1">
    <source>
        <dbReference type="SAM" id="MobiDB-lite"/>
    </source>
</evidence>
<reference evidence="3 4" key="1">
    <citation type="submission" date="2006-03" db="EMBL/GenBank/DDBJ databases">
        <title>Complete sequence of chromosome of Nitrobacter hamburgensis X14.</title>
        <authorList>
            <consortium name="US DOE Joint Genome Institute"/>
            <person name="Copeland A."/>
            <person name="Lucas S."/>
            <person name="Lapidus A."/>
            <person name="Barry K."/>
            <person name="Detter J.C."/>
            <person name="Glavina del Rio T."/>
            <person name="Hammon N."/>
            <person name="Israni S."/>
            <person name="Dalin E."/>
            <person name="Tice H."/>
            <person name="Pitluck S."/>
            <person name="Chain P."/>
            <person name="Malfatti S."/>
            <person name="Shin M."/>
            <person name="Vergez L."/>
            <person name="Schmutz J."/>
            <person name="Larimer F."/>
            <person name="Land M."/>
            <person name="Hauser L."/>
            <person name="Kyrpides N."/>
            <person name="Ivanova N."/>
            <person name="Ward B."/>
            <person name="Arp D."/>
            <person name="Klotz M."/>
            <person name="Stein L."/>
            <person name="O'Mullan G."/>
            <person name="Starkenburg S."/>
            <person name="Sayavedra L."/>
            <person name="Poret-Peterson A.T."/>
            <person name="Gentry M.E."/>
            <person name="Bruce D."/>
            <person name="Richardson P."/>
        </authorList>
    </citation>
    <scope>NUCLEOTIDE SEQUENCE [LARGE SCALE GENOMIC DNA]</scope>
    <source>
        <strain evidence="4">DSM 10229 / NCIMB 13809 / X14</strain>
    </source>
</reference>
<feature type="compositionally biased region" description="Basic and acidic residues" evidence="1">
    <location>
        <begin position="119"/>
        <end position="138"/>
    </location>
</feature>
<dbReference type="PANTHER" id="PTHR23131">
    <property type="entry name" value="ENDORIBONUCLEASE LACTB2"/>
    <property type="match status" value="1"/>
</dbReference>
<dbReference type="InterPro" id="IPR050662">
    <property type="entry name" value="Sec-metab_biosynth-thioest"/>
</dbReference>
<dbReference type="InterPro" id="IPR036866">
    <property type="entry name" value="RibonucZ/Hydroxyglut_hydro"/>
</dbReference>
<proteinExistence type="predicted"/>
<dbReference type="AlphaFoldDB" id="Q1QQ61"/>
<dbReference type="CDD" id="cd16278">
    <property type="entry name" value="metallo-hydrolase-like_MBL-fold"/>
    <property type="match status" value="1"/>
</dbReference>
<dbReference type="eggNOG" id="COG0491">
    <property type="taxonomic scope" value="Bacteria"/>
</dbReference>
<accession>Q1QQ61</accession>
<dbReference type="InterPro" id="IPR001279">
    <property type="entry name" value="Metallo-B-lactamas"/>
</dbReference>